<feature type="binding site" evidence="7">
    <location>
        <position position="334"/>
    </location>
    <ligand>
        <name>FMN</name>
        <dbReference type="ChEBI" id="CHEBI:58210"/>
    </ligand>
</feature>
<dbReference type="PANTHER" id="PTHR21085:SF0">
    <property type="entry name" value="CHORISMATE SYNTHASE"/>
    <property type="match status" value="1"/>
</dbReference>
<dbReference type="Gene3D" id="3.60.150.10">
    <property type="entry name" value="Chorismate synthase AroC"/>
    <property type="match status" value="1"/>
</dbReference>
<keyword evidence="7" id="KW-0521">NADP</keyword>
<dbReference type="GO" id="GO:0005829">
    <property type="term" value="C:cytosol"/>
    <property type="evidence" value="ECO:0007669"/>
    <property type="project" value="TreeGrafter"/>
</dbReference>
<keyword evidence="5 7" id="KW-0057">Aromatic amino acid biosynthesis</keyword>
<dbReference type="OrthoDB" id="9771806at2"/>
<comment type="caution">
    <text evidence="7">Lacks conserved residue(s) required for the propagation of feature annotation.</text>
</comment>
<dbReference type="UniPathway" id="UPA00053">
    <property type="reaction ID" value="UER00090"/>
</dbReference>
<dbReference type="NCBIfam" id="TIGR00033">
    <property type="entry name" value="aroC"/>
    <property type="match status" value="1"/>
</dbReference>
<sequence length="369" mass="38736">MNTFGNIFRLTSFGESHGKIIGGAIDGCPAGLRIDGDFVSELMSRRSPGQSNLTTPRKEPDSVEFVSGLKRGYTTGAPLAFLIPNIDVRSGDYEDIAEVFRPGHADYTYHSKYGGYQEILGGGRASARETAVRCVGGAVASILLHEIGVDLAAFISRIGSISISNQDREKLLCMDIAQLKILTTASATYCPLPELDLAMGKVLLSAKADGDSLGGVVECIAKGVPVGWGEPIYSKLESMLAAGMMSINAARGFEIGDGFSLASMRGSQANDVYGIGSHGRVSFLSNHCGGVLGGISSGSPIFCRVAFKPTPTIALRQSTVSRNGQVRVLQAKGRHDPCVAIRAVAVVEAMAALVLADAYLMSRASALLG</sequence>
<dbReference type="GO" id="GO:0009423">
    <property type="term" value="P:chorismate biosynthetic process"/>
    <property type="evidence" value="ECO:0007669"/>
    <property type="project" value="UniProtKB-UniRule"/>
</dbReference>
<dbReference type="PANTHER" id="PTHR21085">
    <property type="entry name" value="CHORISMATE SYNTHASE"/>
    <property type="match status" value="1"/>
</dbReference>
<evidence type="ECO:0000256" key="7">
    <source>
        <dbReference type="HAMAP-Rule" id="MF_00300"/>
    </source>
</evidence>
<reference evidence="8 9" key="1">
    <citation type="submission" date="2018-06" db="EMBL/GenBank/DDBJ databases">
        <authorList>
            <consortium name="Pathogen Informatics"/>
            <person name="Doyle S."/>
        </authorList>
    </citation>
    <scope>NUCLEOTIDE SEQUENCE [LARGE SCALE GENOMIC DNA]</scope>
    <source>
        <strain evidence="8 9">NCTC12858</strain>
    </source>
</reference>
<dbReference type="InterPro" id="IPR020541">
    <property type="entry name" value="Chorismate_synthase_CS"/>
</dbReference>
<dbReference type="KEGG" id="pcre:NCTC12858_01358"/>
<keyword evidence="6 7" id="KW-0456">Lyase</keyword>
<dbReference type="EC" id="4.2.3.5" evidence="3 7"/>
<evidence type="ECO:0000313" key="8">
    <source>
        <dbReference type="EMBL" id="SQH73497.1"/>
    </source>
</evidence>
<dbReference type="RefSeq" id="WP_023939483.1">
    <property type="nucleotide sequence ID" value="NZ_JQJB01000013.1"/>
</dbReference>
<dbReference type="PIRSF" id="PIRSF001456">
    <property type="entry name" value="Chorismate_synth"/>
    <property type="match status" value="1"/>
</dbReference>
<protein>
    <recommendedName>
        <fullName evidence="3 7">Chorismate synthase</fullName>
        <shortName evidence="7">CS</shortName>
        <ecNumber evidence="3 7">4.2.3.5</ecNumber>
    </recommendedName>
    <alternativeName>
        <fullName evidence="7">5-enolpyruvylshikimate-3-phosphate phospholyase</fullName>
    </alternativeName>
</protein>
<keyword evidence="4 7" id="KW-0028">Amino-acid biosynthesis</keyword>
<gene>
    <name evidence="7 8" type="primary">aroC</name>
    <name evidence="8" type="ORF">NCTC12858_01358</name>
</gene>
<evidence type="ECO:0000256" key="3">
    <source>
        <dbReference type="ARBA" id="ARBA00013036"/>
    </source>
</evidence>
<dbReference type="CDD" id="cd07304">
    <property type="entry name" value="Chorismate_synthase"/>
    <property type="match status" value="1"/>
</dbReference>
<comment type="pathway">
    <text evidence="1 7">Metabolic intermediate biosynthesis; chorismate biosynthesis; chorismate from D-erythrose 4-phosphate and phosphoenolpyruvate: step 7/7.</text>
</comment>
<evidence type="ECO:0000256" key="5">
    <source>
        <dbReference type="ARBA" id="ARBA00023141"/>
    </source>
</evidence>
<dbReference type="Proteomes" id="UP000249300">
    <property type="component" value="Chromosome 1"/>
</dbReference>
<name>A0A0A2FKS3_9PORP</name>
<keyword evidence="9" id="KW-1185">Reference proteome</keyword>
<dbReference type="SUPFAM" id="SSF103263">
    <property type="entry name" value="Chorismate synthase, AroC"/>
    <property type="match status" value="1"/>
</dbReference>
<proteinExistence type="inferred from homology"/>
<dbReference type="GO" id="GO:0010181">
    <property type="term" value="F:FMN binding"/>
    <property type="evidence" value="ECO:0007669"/>
    <property type="project" value="TreeGrafter"/>
</dbReference>
<dbReference type="NCBIfam" id="NF003793">
    <property type="entry name" value="PRK05382.1"/>
    <property type="match status" value="1"/>
</dbReference>
<comment type="subunit">
    <text evidence="7">Homotetramer.</text>
</comment>
<keyword evidence="7" id="KW-0288">FMN</keyword>
<dbReference type="GO" id="GO:0008652">
    <property type="term" value="P:amino acid biosynthetic process"/>
    <property type="evidence" value="ECO:0007669"/>
    <property type="project" value="UniProtKB-KW"/>
</dbReference>
<evidence type="ECO:0000256" key="2">
    <source>
        <dbReference type="ARBA" id="ARBA00008014"/>
    </source>
</evidence>
<evidence type="ECO:0000256" key="6">
    <source>
        <dbReference type="ARBA" id="ARBA00023239"/>
    </source>
</evidence>
<keyword evidence="7" id="KW-0285">Flavoprotein</keyword>
<comment type="function">
    <text evidence="7">Catalyzes the anti-1,4-elimination of the C-3 phosphate and the C-6 proR hydrogen from 5-enolpyruvylshikimate-3-phosphate (EPSP) to yield chorismate, which is the branch point compound that serves as the starting substrate for the three terminal pathways of aromatic amino acid biosynthesis. This reaction introduces a second double bond into the aromatic ring system.</text>
</comment>
<dbReference type="GO" id="GO:0009073">
    <property type="term" value="P:aromatic amino acid family biosynthetic process"/>
    <property type="evidence" value="ECO:0007669"/>
    <property type="project" value="UniProtKB-KW"/>
</dbReference>
<comment type="similarity">
    <text evidence="2 7">Belongs to the chorismate synthase family.</text>
</comment>
<dbReference type="Pfam" id="PF01264">
    <property type="entry name" value="Chorismate_synt"/>
    <property type="match status" value="1"/>
</dbReference>
<evidence type="ECO:0000313" key="9">
    <source>
        <dbReference type="Proteomes" id="UP000249300"/>
    </source>
</evidence>
<dbReference type="STRING" id="393921.HQ45_09335"/>
<accession>A0A0A2FKS3</accession>
<feature type="binding site" evidence="7">
    <location>
        <begin position="124"/>
        <end position="126"/>
    </location>
    <ligand>
        <name>FMN</name>
        <dbReference type="ChEBI" id="CHEBI:58210"/>
    </ligand>
</feature>
<dbReference type="EMBL" id="LS483447">
    <property type="protein sequence ID" value="SQH73497.1"/>
    <property type="molecule type" value="Genomic_DNA"/>
</dbReference>
<dbReference type="GO" id="GO:0004107">
    <property type="term" value="F:chorismate synthase activity"/>
    <property type="evidence" value="ECO:0007669"/>
    <property type="project" value="UniProtKB-UniRule"/>
</dbReference>
<feature type="binding site" evidence="7">
    <location>
        <begin position="248"/>
        <end position="249"/>
    </location>
    <ligand>
        <name>FMN</name>
        <dbReference type="ChEBI" id="CHEBI:58210"/>
    </ligand>
</feature>
<feature type="binding site" evidence="7">
    <location>
        <position position="293"/>
    </location>
    <ligand>
        <name>FMN</name>
        <dbReference type="ChEBI" id="CHEBI:58210"/>
    </ligand>
</feature>
<comment type="cofactor">
    <cofactor evidence="7">
        <name>FMNH2</name>
        <dbReference type="ChEBI" id="CHEBI:57618"/>
    </cofactor>
    <text evidence="7">Reduced FMN (FMNH(2)).</text>
</comment>
<evidence type="ECO:0000256" key="1">
    <source>
        <dbReference type="ARBA" id="ARBA00005044"/>
    </source>
</evidence>
<dbReference type="InterPro" id="IPR000453">
    <property type="entry name" value="Chorismate_synth"/>
</dbReference>
<dbReference type="HAMAP" id="MF_00300">
    <property type="entry name" value="Chorismate_synth"/>
    <property type="match status" value="1"/>
</dbReference>
<comment type="catalytic activity">
    <reaction evidence="7">
        <text>5-O-(1-carboxyvinyl)-3-phosphoshikimate = chorismate + phosphate</text>
        <dbReference type="Rhea" id="RHEA:21020"/>
        <dbReference type="ChEBI" id="CHEBI:29748"/>
        <dbReference type="ChEBI" id="CHEBI:43474"/>
        <dbReference type="ChEBI" id="CHEBI:57701"/>
        <dbReference type="EC" id="4.2.3.5"/>
    </reaction>
</comment>
<dbReference type="AlphaFoldDB" id="A0A0A2FKS3"/>
<dbReference type="eggNOG" id="COG0082">
    <property type="taxonomic scope" value="Bacteria"/>
</dbReference>
<feature type="binding site" evidence="7">
    <location>
        <begin position="308"/>
        <end position="312"/>
    </location>
    <ligand>
        <name>FMN</name>
        <dbReference type="ChEBI" id="CHEBI:58210"/>
    </ligand>
</feature>
<keyword evidence="7" id="KW-0274">FAD</keyword>
<feature type="binding site" evidence="7">
    <location>
        <position position="46"/>
    </location>
    <ligand>
        <name>NADP(+)</name>
        <dbReference type="ChEBI" id="CHEBI:58349"/>
    </ligand>
</feature>
<organism evidence="8 9">
    <name type="scientific">Porphyromonas crevioricanis</name>
    <dbReference type="NCBI Taxonomy" id="393921"/>
    <lineage>
        <taxon>Bacteria</taxon>
        <taxon>Pseudomonadati</taxon>
        <taxon>Bacteroidota</taxon>
        <taxon>Bacteroidia</taxon>
        <taxon>Bacteroidales</taxon>
        <taxon>Porphyromonadaceae</taxon>
        <taxon>Porphyromonas</taxon>
    </lineage>
</organism>
<dbReference type="InterPro" id="IPR035904">
    <property type="entry name" value="Chorismate_synth_AroC_sf"/>
</dbReference>
<evidence type="ECO:0000256" key="4">
    <source>
        <dbReference type="ARBA" id="ARBA00022605"/>
    </source>
</evidence>
<dbReference type="PROSITE" id="PS00789">
    <property type="entry name" value="CHORISMATE_SYNTHASE_3"/>
    <property type="match status" value="1"/>
</dbReference>